<dbReference type="EMBL" id="LASW01000052">
    <property type="protein sequence ID" value="KKB98884.1"/>
    <property type="molecule type" value="Genomic_DNA"/>
</dbReference>
<accession>A0A0F5MWA5</accession>
<reference evidence="3" key="1">
    <citation type="submission" date="2015-04" db="EMBL/GenBank/DDBJ databases">
        <title>Genome sequence of Mycobacterium arupense GUC1.</title>
        <authorList>
            <person name="Greninger A.L."/>
            <person name="Cunningham G."/>
            <person name="Chiu C.Y."/>
            <person name="Miller S."/>
        </authorList>
    </citation>
    <scope>NUCLEOTIDE SEQUENCE [LARGE SCALE GENOMIC DNA]</scope>
    <source>
        <strain evidence="3">GUC1</strain>
    </source>
</reference>
<dbReference type="PATRIC" id="fig|342002.3.peg.883"/>
<dbReference type="RefSeq" id="WP_046189876.1">
    <property type="nucleotide sequence ID" value="NZ_JACKUJ010000045.1"/>
</dbReference>
<name>A0A0F5MWA5_9MYCO</name>
<organism evidence="2 3">
    <name type="scientific">Mycolicibacter arupensis</name>
    <dbReference type="NCBI Taxonomy" id="342002"/>
    <lineage>
        <taxon>Bacteria</taxon>
        <taxon>Bacillati</taxon>
        <taxon>Actinomycetota</taxon>
        <taxon>Actinomycetes</taxon>
        <taxon>Mycobacteriales</taxon>
        <taxon>Mycobacteriaceae</taxon>
        <taxon>Mycolicibacter</taxon>
    </lineage>
</organism>
<dbReference type="AlphaFoldDB" id="A0A0F5MWA5"/>
<evidence type="ECO:0000256" key="1">
    <source>
        <dbReference type="SAM" id="MobiDB-lite"/>
    </source>
</evidence>
<feature type="compositionally biased region" description="Polar residues" evidence="1">
    <location>
        <begin position="159"/>
        <end position="178"/>
    </location>
</feature>
<evidence type="ECO:0000313" key="2">
    <source>
        <dbReference type="EMBL" id="KKB98884.1"/>
    </source>
</evidence>
<comment type="caution">
    <text evidence="2">The sequence shown here is derived from an EMBL/GenBank/DDBJ whole genome shotgun (WGS) entry which is preliminary data.</text>
</comment>
<protein>
    <submittedName>
        <fullName evidence="2">Uncharacterized protein</fullName>
    </submittedName>
</protein>
<proteinExistence type="predicted"/>
<evidence type="ECO:0000313" key="3">
    <source>
        <dbReference type="Proteomes" id="UP000034416"/>
    </source>
</evidence>
<gene>
    <name evidence="2" type="ORF">WR43_12280</name>
</gene>
<dbReference type="Proteomes" id="UP000034416">
    <property type="component" value="Unassembled WGS sequence"/>
</dbReference>
<feature type="region of interest" description="Disordered" evidence="1">
    <location>
        <begin position="150"/>
        <end position="186"/>
    </location>
</feature>
<sequence>MTSEEQLRQIARDVFPDWSRPPRIVVEQIGELVRRWPVEGFARELLPDRQCRLVWIDRHVIGQLDYLADAAEEQSLDCLIRPLNQVTGVDVSVCGSMDAFGERTYRRAARVRFASGNAIVVDTTQHTNDSLRGNADRFIDRVLDALAGTSAGDKAPSLANGSTPPSARGTAPSSSLSEQPRPMGRF</sequence>